<evidence type="ECO:0000256" key="2">
    <source>
        <dbReference type="SAM" id="Phobius"/>
    </source>
</evidence>
<feature type="compositionally biased region" description="Pro residues" evidence="1">
    <location>
        <begin position="56"/>
        <end position="79"/>
    </location>
</feature>
<feature type="signal peptide" evidence="3">
    <location>
        <begin position="1"/>
        <end position="47"/>
    </location>
</feature>
<accession>U6KVZ5</accession>
<keyword evidence="3" id="KW-0732">Signal</keyword>
<dbReference type="AlphaFoldDB" id="U6KVZ5"/>
<feature type="chain" id="PRO_5004673817" description="N-acetyltransferase domain-containing protein" evidence="3">
    <location>
        <begin position="48"/>
        <end position="554"/>
    </location>
</feature>
<evidence type="ECO:0008006" key="6">
    <source>
        <dbReference type="Google" id="ProtNLM"/>
    </source>
</evidence>
<keyword evidence="5" id="KW-1185">Reference proteome</keyword>
<dbReference type="VEuPathDB" id="ToxoDB:ETH_00004295"/>
<sequence length="554" mass="60764">MPATAESRRGPRCCCSCSCSCSRSSSSGLAWLAALLCLSLLLQQGRCAASEERGPPGGPAGGPPGGPPGEPPGGPPEPESPGGGPFLFAAAPGKLPMLLSPEDEIEGFLSSDSFVQKGTERKKAPEAAASELPQYRVFEAGVPACGCVSYPTEKGDKLVYGGFWIAENTKNKQRAVQELIKGLLNSTGNVVEGTLTIITQPNDSLVIDTLSRAGLSLVAYTPDKHKKGLGAYKWKINLPYRGSYREHRAEQIEMMAEKIHVLRPHAPQEWEWLELFSTAEAEAFDNVYVKNMSVLNEREEALAANFVKRRLQEDPSQVPYLVDPRARGGLGYIARNVRGDVFGVLRAHVNRENVCIIDFLDASGIAEEARKAQLLLELLKSLEFRKVDRVVLPAVPIADVGTVSLASELGFSIKANSADSLLMVRDGDLPLPQDEVVVVIRKLRAKYTAVKAYRTRPGIRIRREVLDVLDEFRHLSFHKQELIERKTRALFAHAGAVLLLLSLGALARKIHNYRKNKEYLRRFRSARLVDDLSPQREEVAVEARPALGGSRAFQ</sequence>
<evidence type="ECO:0000313" key="5">
    <source>
        <dbReference type="Proteomes" id="UP000030747"/>
    </source>
</evidence>
<dbReference type="OrthoDB" id="347705at2759"/>
<dbReference type="RefSeq" id="XP_013232891.1">
    <property type="nucleotide sequence ID" value="XM_013377437.1"/>
</dbReference>
<protein>
    <recommendedName>
        <fullName evidence="6">N-acetyltransferase domain-containing protein</fullName>
    </recommendedName>
</protein>
<keyword evidence="2" id="KW-0472">Membrane</keyword>
<keyword evidence="2" id="KW-1133">Transmembrane helix</keyword>
<evidence type="ECO:0000313" key="4">
    <source>
        <dbReference type="EMBL" id="CDJ42141.1"/>
    </source>
</evidence>
<feature type="region of interest" description="Disordered" evidence="1">
    <location>
        <begin position="49"/>
        <end position="87"/>
    </location>
</feature>
<reference evidence="4" key="2">
    <citation type="submission" date="2013-10" db="EMBL/GenBank/DDBJ databases">
        <authorList>
            <person name="Aslett M."/>
        </authorList>
    </citation>
    <scope>NUCLEOTIDE SEQUENCE [LARGE SCALE GENOMIC DNA]</scope>
    <source>
        <strain evidence="4">Houghton</strain>
    </source>
</reference>
<evidence type="ECO:0000256" key="3">
    <source>
        <dbReference type="SAM" id="SignalP"/>
    </source>
</evidence>
<keyword evidence="2" id="KW-0812">Transmembrane</keyword>
<dbReference type="EMBL" id="HG675689">
    <property type="protein sequence ID" value="CDJ42141.1"/>
    <property type="molecule type" value="Genomic_DNA"/>
</dbReference>
<name>U6KVZ5_EIMTE</name>
<dbReference type="VEuPathDB" id="ToxoDB:ETH2_0618100"/>
<evidence type="ECO:0000256" key="1">
    <source>
        <dbReference type="SAM" id="MobiDB-lite"/>
    </source>
</evidence>
<feature type="transmembrane region" description="Helical" evidence="2">
    <location>
        <begin position="489"/>
        <end position="507"/>
    </location>
</feature>
<proteinExistence type="predicted"/>
<dbReference type="GeneID" id="25250067"/>
<dbReference type="Proteomes" id="UP000030747">
    <property type="component" value="Unassembled WGS sequence"/>
</dbReference>
<reference evidence="4" key="1">
    <citation type="submission" date="2013-10" db="EMBL/GenBank/DDBJ databases">
        <title>Genomic analysis of the causative agents of coccidiosis in chickens.</title>
        <authorList>
            <person name="Reid A.J."/>
            <person name="Blake D."/>
            <person name="Billington K."/>
            <person name="Browne H."/>
            <person name="Dunn M."/>
            <person name="Hung S."/>
            <person name="Kawahara F."/>
            <person name="Miranda-Saavedra D."/>
            <person name="Mourier T."/>
            <person name="Nagra H."/>
            <person name="Otto T.D."/>
            <person name="Rawlings N."/>
            <person name="Sanchez A."/>
            <person name="Sanders M."/>
            <person name="Subramaniam C."/>
            <person name="Tay Y."/>
            <person name="Dear P."/>
            <person name="Doerig C."/>
            <person name="Gruber A."/>
            <person name="Parkinson J."/>
            <person name="Shirley M."/>
            <person name="Wan K.L."/>
            <person name="Berriman M."/>
            <person name="Tomley F."/>
            <person name="Pain A."/>
        </authorList>
    </citation>
    <scope>NUCLEOTIDE SEQUENCE [LARGE SCALE GENOMIC DNA]</scope>
    <source>
        <strain evidence="4">Houghton</strain>
    </source>
</reference>
<gene>
    <name evidence="4" type="ORF">ETH_00004295</name>
</gene>
<organism evidence="4 5">
    <name type="scientific">Eimeria tenella</name>
    <name type="common">Coccidian parasite</name>
    <dbReference type="NCBI Taxonomy" id="5802"/>
    <lineage>
        <taxon>Eukaryota</taxon>
        <taxon>Sar</taxon>
        <taxon>Alveolata</taxon>
        <taxon>Apicomplexa</taxon>
        <taxon>Conoidasida</taxon>
        <taxon>Coccidia</taxon>
        <taxon>Eucoccidiorida</taxon>
        <taxon>Eimeriorina</taxon>
        <taxon>Eimeriidae</taxon>
        <taxon>Eimeria</taxon>
    </lineage>
</organism>